<proteinExistence type="predicted"/>
<dbReference type="EMBL" id="NCKV01008986">
    <property type="protein sequence ID" value="RWS22371.1"/>
    <property type="molecule type" value="Genomic_DNA"/>
</dbReference>
<evidence type="ECO:0000313" key="3">
    <source>
        <dbReference type="Proteomes" id="UP000288716"/>
    </source>
</evidence>
<dbReference type="VEuPathDB" id="VectorBase:LDEU009669"/>
<comment type="caution">
    <text evidence="2">The sequence shown here is derived from an EMBL/GenBank/DDBJ whole genome shotgun (WGS) entry which is preliminary data.</text>
</comment>
<protein>
    <recommendedName>
        <fullName evidence="1">F-box domain-containing protein</fullName>
    </recommendedName>
</protein>
<accession>A0A443S4G5</accession>
<evidence type="ECO:0000313" key="2">
    <source>
        <dbReference type="EMBL" id="RWS22371.1"/>
    </source>
</evidence>
<dbReference type="SMART" id="SM00256">
    <property type="entry name" value="FBOX"/>
    <property type="match status" value="1"/>
</dbReference>
<dbReference type="InterPro" id="IPR032675">
    <property type="entry name" value="LRR_dom_sf"/>
</dbReference>
<dbReference type="SUPFAM" id="SSF81383">
    <property type="entry name" value="F-box domain"/>
    <property type="match status" value="1"/>
</dbReference>
<name>A0A443S4G5_9ACAR</name>
<organism evidence="2 3">
    <name type="scientific">Leptotrombidium deliense</name>
    <dbReference type="NCBI Taxonomy" id="299467"/>
    <lineage>
        <taxon>Eukaryota</taxon>
        <taxon>Metazoa</taxon>
        <taxon>Ecdysozoa</taxon>
        <taxon>Arthropoda</taxon>
        <taxon>Chelicerata</taxon>
        <taxon>Arachnida</taxon>
        <taxon>Acari</taxon>
        <taxon>Acariformes</taxon>
        <taxon>Trombidiformes</taxon>
        <taxon>Prostigmata</taxon>
        <taxon>Anystina</taxon>
        <taxon>Parasitengona</taxon>
        <taxon>Trombiculoidea</taxon>
        <taxon>Trombiculidae</taxon>
        <taxon>Leptotrombidium</taxon>
    </lineage>
</organism>
<reference evidence="2 3" key="1">
    <citation type="journal article" date="2018" name="Gigascience">
        <title>Genomes of trombidid mites reveal novel predicted allergens and laterally-transferred genes associated with secondary metabolism.</title>
        <authorList>
            <person name="Dong X."/>
            <person name="Chaisiri K."/>
            <person name="Xia D."/>
            <person name="Armstrong S.D."/>
            <person name="Fang Y."/>
            <person name="Donnelly M.J."/>
            <person name="Kadowaki T."/>
            <person name="McGarry J.W."/>
            <person name="Darby A.C."/>
            <person name="Makepeace B.L."/>
        </authorList>
    </citation>
    <scope>NUCLEOTIDE SEQUENCE [LARGE SCALE GENOMIC DNA]</scope>
    <source>
        <strain evidence="2">UoL-UT</strain>
    </source>
</reference>
<dbReference type="PROSITE" id="PS50181">
    <property type="entry name" value="FBOX"/>
    <property type="match status" value="1"/>
</dbReference>
<keyword evidence="3" id="KW-1185">Reference proteome</keyword>
<evidence type="ECO:0000259" key="1">
    <source>
        <dbReference type="PROSITE" id="PS50181"/>
    </source>
</evidence>
<dbReference type="CDD" id="cd09917">
    <property type="entry name" value="F-box_SF"/>
    <property type="match status" value="1"/>
</dbReference>
<dbReference type="Gene3D" id="3.80.10.10">
    <property type="entry name" value="Ribonuclease Inhibitor"/>
    <property type="match status" value="1"/>
</dbReference>
<feature type="domain" description="F-box" evidence="1">
    <location>
        <begin position="49"/>
        <end position="113"/>
    </location>
</feature>
<dbReference type="Pfam" id="PF00646">
    <property type="entry name" value="F-box"/>
    <property type="match status" value="1"/>
</dbReference>
<dbReference type="AlphaFoldDB" id="A0A443S4G5"/>
<dbReference type="InterPro" id="IPR036047">
    <property type="entry name" value="F-box-like_dom_sf"/>
</dbReference>
<gene>
    <name evidence="2" type="ORF">B4U80_14042</name>
</gene>
<dbReference type="SUPFAM" id="SSF52047">
    <property type="entry name" value="RNI-like"/>
    <property type="match status" value="1"/>
</dbReference>
<sequence>MIMQESKNELYITSHHKVTFDHSSASVLMTEFFQRIVATLSNWRSTEEIFEIAKLPVELQCCILQEVETNDLLNCRRVSKQLKEAADLVLRTKEKSIFICRRNNNSERLWIAIKMYSGAKCIHFVNPGMLSEYEKVGTFWRLSFIDVLLLCKQHLKNVTEMSIEDTCINEFDWQFVSICFPNIKKLRLTHLNPSDEYIPKFLQSLSHLQTLIFSFLKDSDGRCLEFIPQTVEELLIWHRTRETFFLDFLPHNMNVKSFGLNVHLANCQLIADLVIPKMPEIEYLDINAKFISNIAALNSISTETLNDISLTLLNQDYSTLNRVQKADNRNDKCLRKASLARVFQFRRCARIDSRICAEFETNIYVELLRRLKYVNHIQFDVVLRYADIAAHDYFSNLIESVKQYVAGNRSDLEPEYMCFRCAQNI</sequence>
<dbReference type="Proteomes" id="UP000288716">
    <property type="component" value="Unassembled WGS sequence"/>
</dbReference>
<dbReference type="InterPro" id="IPR001810">
    <property type="entry name" value="F-box_dom"/>
</dbReference>